<feature type="region of interest" description="Disordered" evidence="2">
    <location>
        <begin position="419"/>
        <end position="465"/>
    </location>
</feature>
<feature type="compositionally biased region" description="Polar residues" evidence="2">
    <location>
        <begin position="369"/>
        <end position="394"/>
    </location>
</feature>
<dbReference type="Gene3D" id="3.30.160.60">
    <property type="entry name" value="Classic Zinc Finger"/>
    <property type="match status" value="1"/>
</dbReference>
<dbReference type="InterPro" id="IPR057026">
    <property type="entry name" value="Znf-C2H2_ascomycetes"/>
</dbReference>
<feature type="region of interest" description="Disordered" evidence="2">
    <location>
        <begin position="192"/>
        <end position="253"/>
    </location>
</feature>
<feature type="region of interest" description="Disordered" evidence="2">
    <location>
        <begin position="95"/>
        <end position="150"/>
    </location>
</feature>
<dbReference type="GO" id="GO:0008270">
    <property type="term" value="F:zinc ion binding"/>
    <property type="evidence" value="ECO:0007669"/>
    <property type="project" value="UniProtKB-KW"/>
</dbReference>
<gene>
    <name evidence="4" type="ORF">BDW42DRAFT_137751</name>
</gene>
<organism evidence="4 5">
    <name type="scientific">Aspergillus taichungensis</name>
    <dbReference type="NCBI Taxonomy" id="482145"/>
    <lineage>
        <taxon>Eukaryota</taxon>
        <taxon>Fungi</taxon>
        <taxon>Dikarya</taxon>
        <taxon>Ascomycota</taxon>
        <taxon>Pezizomycotina</taxon>
        <taxon>Eurotiomycetes</taxon>
        <taxon>Eurotiomycetidae</taxon>
        <taxon>Eurotiales</taxon>
        <taxon>Aspergillaceae</taxon>
        <taxon>Aspergillus</taxon>
        <taxon>Aspergillus subgen. Circumdati</taxon>
    </lineage>
</organism>
<evidence type="ECO:0000313" key="4">
    <source>
        <dbReference type="EMBL" id="PLN78880.1"/>
    </source>
</evidence>
<feature type="region of interest" description="Disordered" evidence="2">
    <location>
        <begin position="285"/>
        <end position="315"/>
    </location>
</feature>
<accession>A0A2J5HNZ5</accession>
<reference evidence="5" key="1">
    <citation type="submission" date="2017-12" db="EMBL/GenBank/DDBJ databases">
        <authorList>
            <consortium name="DOE Joint Genome Institute"/>
            <person name="Mondo S.J."/>
            <person name="Kjaerbolling I."/>
            <person name="Vesth T.C."/>
            <person name="Frisvad J.C."/>
            <person name="Nybo J.L."/>
            <person name="Theobald S."/>
            <person name="Kuo A."/>
            <person name="Bowyer P."/>
            <person name="Matsuda Y."/>
            <person name="Lyhne E.K."/>
            <person name="Kogle M.E."/>
            <person name="Clum A."/>
            <person name="Lipzen A."/>
            <person name="Salamov A."/>
            <person name="Ngan C.Y."/>
            <person name="Daum C."/>
            <person name="Chiniquy J."/>
            <person name="Barry K."/>
            <person name="LaButti K."/>
            <person name="Haridas S."/>
            <person name="Simmons B.A."/>
            <person name="Magnuson J.K."/>
            <person name="Mortensen U.H."/>
            <person name="Larsen T.O."/>
            <person name="Grigoriev I.V."/>
            <person name="Baker S.E."/>
            <person name="Andersen M.R."/>
            <person name="Nordberg H.P."/>
            <person name="Cantor M.N."/>
            <person name="Hua S.X."/>
        </authorList>
    </citation>
    <scope>NUCLEOTIDE SEQUENCE [LARGE SCALE GENOMIC DNA]</scope>
    <source>
        <strain evidence="5">IBT 19404</strain>
    </source>
</reference>
<dbReference type="PROSITE" id="PS50157">
    <property type="entry name" value="ZINC_FINGER_C2H2_2"/>
    <property type="match status" value="1"/>
</dbReference>
<dbReference type="PROSITE" id="PS00028">
    <property type="entry name" value="ZINC_FINGER_C2H2_1"/>
    <property type="match status" value="1"/>
</dbReference>
<dbReference type="InterPro" id="IPR013087">
    <property type="entry name" value="Znf_C2H2_type"/>
</dbReference>
<feature type="compositionally biased region" description="Polar residues" evidence="2">
    <location>
        <begin position="419"/>
        <end position="434"/>
    </location>
</feature>
<feature type="region of interest" description="Disordered" evidence="2">
    <location>
        <begin position="659"/>
        <end position="688"/>
    </location>
</feature>
<evidence type="ECO:0000313" key="5">
    <source>
        <dbReference type="Proteomes" id="UP000235023"/>
    </source>
</evidence>
<proteinExistence type="predicted"/>
<name>A0A2J5HNZ5_9EURO</name>
<dbReference type="Proteomes" id="UP000235023">
    <property type="component" value="Unassembled WGS sequence"/>
</dbReference>
<keyword evidence="1" id="KW-0862">Zinc</keyword>
<dbReference type="Pfam" id="PF24537">
    <property type="entry name" value="zf-C2H2_fungi"/>
    <property type="match status" value="1"/>
</dbReference>
<dbReference type="AlphaFoldDB" id="A0A2J5HNZ5"/>
<evidence type="ECO:0000256" key="1">
    <source>
        <dbReference type="PROSITE-ProRule" id="PRU00042"/>
    </source>
</evidence>
<dbReference type="OrthoDB" id="3524154at2759"/>
<dbReference type="EMBL" id="KZ559569">
    <property type="protein sequence ID" value="PLN78880.1"/>
    <property type="molecule type" value="Genomic_DNA"/>
</dbReference>
<keyword evidence="5" id="KW-1185">Reference proteome</keyword>
<sequence>MMDLPRTTPPLISVHDLNGGYSHPASVERFPCSMSGRSFAPPGPMPIPANPVSHSVPPPLPPPSRICGLENGYDAGWLHANSRSSVGSTKLAPINPGSSLFGGHRRPESVPRTDPMALDDLDGRHSGLPVSRSPETFIKVEPPPPPVDDGFRSAVGIHTSPILTGERNFSRKSVKDSSDAYDQHLLSKIGKPLSPRGSISVSNDIKPPLSTLPVPSARTFANFPSPGSSEGLSPDTKWPGGSQSGGVPFGAPLGWRDYGGCRSPSVESSAPSSAVDYDHAAYLRDASRRKGGQYEETLSLPSRSNRGSYDQGVFSDIEGDLSTDELLPPRMVHVREATPPYLDPSKSGTKRRASSPPREPLGDDRHSLHVTTSNGDLSQRRTTGHPFTNTLTVNSGYAPSHGSLSAASSVSLRTSGSYSSAALSVGGSSMTSVSPYERPSPGGLSPASDVDLHPSSPGGLVSQPVARTIPAPSTTLEPLSAQKLPLQSNPAVPKPVGPKIGLYICDCCPKKPKKFENIEDLRAHEMEKQYSCLYCNNRFKNKNEAERHQNSLHLRRHSWSCAALPDYQAAFHPSSSPTNQTSSGPSHDTCGYCGEEFPNFPQPDWDGRFEHLTAVHKFGECNNAKKFFRADHFRQHLKHSHAGTSGKWTNILENACMKEETPPEPKNSSTGSSGTLSSNKISEVLGGC</sequence>
<feature type="compositionally biased region" description="Low complexity" evidence="2">
    <location>
        <begin position="668"/>
        <end position="678"/>
    </location>
</feature>
<evidence type="ECO:0000256" key="2">
    <source>
        <dbReference type="SAM" id="MobiDB-lite"/>
    </source>
</evidence>
<keyword evidence="1" id="KW-0479">Metal-binding</keyword>
<keyword evidence="1" id="KW-0863">Zinc-finger</keyword>
<feature type="region of interest" description="Disordered" evidence="2">
    <location>
        <begin position="336"/>
        <end position="394"/>
    </location>
</feature>
<feature type="compositionally biased region" description="Polar residues" evidence="2">
    <location>
        <begin position="299"/>
        <end position="308"/>
    </location>
</feature>
<evidence type="ECO:0000259" key="3">
    <source>
        <dbReference type="PROSITE" id="PS50157"/>
    </source>
</evidence>
<feature type="domain" description="C2H2-type" evidence="3">
    <location>
        <begin position="530"/>
        <end position="558"/>
    </location>
</feature>
<protein>
    <recommendedName>
        <fullName evidence="3">C2H2-type domain-containing protein</fullName>
    </recommendedName>
</protein>